<reference evidence="1" key="1">
    <citation type="submission" date="2025-03" db="EMBL/GenBank/DDBJ databases">
        <authorList>
            <consortium name="ELIXIR-Norway"/>
            <consortium name="Elixir Norway"/>
        </authorList>
    </citation>
    <scope>NUCLEOTIDE SEQUENCE</scope>
</reference>
<proteinExistence type="predicted"/>
<accession>A0ACB1KDI6</accession>
<feature type="non-terminal residue" evidence="1">
    <location>
        <position position="2533"/>
    </location>
</feature>
<organism evidence="1 2">
    <name type="scientific">Rangifer tarandus platyrhynchus</name>
    <name type="common">Svalbard reindeer</name>
    <dbReference type="NCBI Taxonomy" id="3082113"/>
    <lineage>
        <taxon>Eukaryota</taxon>
        <taxon>Metazoa</taxon>
        <taxon>Chordata</taxon>
        <taxon>Craniata</taxon>
        <taxon>Vertebrata</taxon>
        <taxon>Euteleostomi</taxon>
        <taxon>Mammalia</taxon>
        <taxon>Eutheria</taxon>
        <taxon>Laurasiatheria</taxon>
        <taxon>Artiodactyla</taxon>
        <taxon>Ruminantia</taxon>
        <taxon>Pecora</taxon>
        <taxon>Cervidae</taxon>
        <taxon>Odocoileinae</taxon>
        <taxon>Rangifer</taxon>
    </lineage>
</organism>
<comment type="caution">
    <text evidence="1">The sequence shown here is derived from an EMBL/GenBank/DDBJ whole genome shotgun (WGS) entry which is preliminary data.</text>
</comment>
<protein>
    <submittedName>
        <fullName evidence="1">Uncharacterized protein</fullName>
    </submittedName>
</protein>
<name>A0ACB1KDI6_RANTA</name>
<evidence type="ECO:0000313" key="1">
    <source>
        <dbReference type="EMBL" id="CAM9115121.1"/>
    </source>
</evidence>
<dbReference type="Proteomes" id="UP001162501">
    <property type="component" value="Unassembled WGS sequence"/>
</dbReference>
<evidence type="ECO:0000313" key="2">
    <source>
        <dbReference type="Proteomes" id="UP001162501"/>
    </source>
</evidence>
<gene>
    <name evidence="1" type="ORF">MRATA1EN22A_LOCUS28625</name>
</gene>
<sequence>MRPKRSPEESTEGDAGRTEWKPMAKDAFKDISVYFSMEEWEEMGEWEKIRYRNVKRNYEALIAIAELKPKIHPCASCSLAFSSQKFLSQHIQRSHPSQTLLRPSERDPLQPEDPCPGNQNQRYSDPQSPSDKPEGEKPYVCGECGRSFSHKSVLITHERIHTGEKPYVCGECGRSFSDKSALIRHQRTHTGQKPYVCRECGRSFSHKSVLITHERIHTGEKPYVCRECGRSLSDKSALIRHQRTHTGEKPYVCGECGRSFSKNFNLITHQRTHTGEKPYVCGECGRSFSDKSALIRHQRTHTGGKPYICRESSERSVTDQSDHEPALTQRMATERPVTEQSDHETALTQWMASDRSVTGQSDHDPALTQRMASERPVTDQSDHEPALTQWMASDRSVTGQSDHEPALTQWMASERPVTEQSDHEPALTQRGDWWYFESQSIPETRKGNSEDGNKEWNANMAVKLFSKQKEEGLSYQQNPAYIQKRKSHPPFHETEANYSAGSTHCRKPEVQEEKRLVPERERGPRGSGQAHPVKAATAAHSTSLVPALRRSTSGPRPGAAAPAGWPRRAARPAGARTRSPGRRRLGRADEGQQALVQNPSRGPQTVATLQIRSVIHCDVNMTPPKVFTQQNTEQQPIQSPAVRGFRVSSRIPPSPTDPSLPSGSVHPTNILTLTFPSPSCLGHSTQGRQTRLWTLVWAISPPSSSTGTLALSTPMAMRPNRSPEESTERDAGRTERKPMAKDAFKDISVYFSKEEWEEMGEWEKIRYRNVKRNYEALIAIGFRATRPAFMHHRRQVIKPQVDDTEDSDEEWTPRQQGKPSPMAFRVEHSKHQKRMSRAPLSKESSLKELPGAAKSLKTSGSRQAQKPVPHHRKARTPGQHPRQNVELRRKETGVKRYSLRERKGHVYQEVSEPQDDDYLYCEECQNFFIDSCAAHGPPAFVKDCAVPKGHANRSALTLPPGLSIRLSGIPDAGLGVWNEASDLPRGLHFGPYEGQITDDEEAANSGYAWLITKGRNCYEYVDGKDTSWANWMRYVNCARDDEEQNLVAFQYHGQIFYRTCQVVRPGCELLVWYGDEYGQDLGIKRNSRGKSDLAAGREPKPQIHPCASCSLAFSSQKFLSQHIQRSHPSQIFLRPSERDPLQPEDPCPGNQNQRYSDAQSPSDKPEGQEAKDRPQQLLKSIRLKGISRTSSYSPGGQMGGSLVHERMKDEPSTSQKLNPEDTGTLLTGAGVSGIMRVTKCGRSFSNKSVLITHERIHTGEKPYVCRECGRSFSDKSVLIRHQRTHTGEKPYVCRECGRSFHRKSHLITHQRTHTGEKPYVCRKCGRSFSNKSVLITHERIHTGEKPYVCRECGRSFSDKSVLIRHQRTHTGEKPYVCRECGRSFHRKSHLITHQRTHTGEKPYVCRKCGRSFSNKSVLITHERIHTGEKPYVCRECGRSFSDKSLLIRHQRTHTGEKPYVCGECGRSFSDKSVLIRHQRTHTGEKPYVCGDVTMQASRTQPGGLLESAGTHRPTNTPGPGSGRALNRQTTAESRVHGTDKVQPSPGRQGAPSQGAPLGSPSLSIKRFQAQVVGTDLELLLSHAGQGTQVSEGQRECTIKNGVSGEQMGLGGAEPKGAGSPDSETLATRPAFMHHRRQVIKPQVDDTEDSDEEWTPRQQGKPSPMAFRVEHSKHQKRMSRAPLSKESSLKELPGAAKSLKTSGSRQAQKPVPHHRKARTPGQHPRQNVELRRKETGVKRYSLRERKGHVYQEVSEPQDDDYLYCEECQNFFIDSCAAHGPPAFVKDCAVPKGHANRSALTLPPGLSIRLSGIPDAGLGVWNEASDLPRGLHFGPYEGQITDDEEAANSGYAWLITKGRNCYEYVDGKDTSWANWMRYVNCARDDEEQNLVAFQYHGQIFYRTCQVVRPGCELLVWYGDEYGQDLGIKRNSRGKSDLAAGREPKPQIHPCASCSLAFSSQKFLSQHIQRSHPSQIFLRPSERDPLQPEDPCPGNQNQRYSDAQSPSDKPEGQEAKDRPQQLLKSIRLKGISRTSSYSPGGQMGGSLVHERMKDEPSTSQKLNPEDTGTLLTGAGVSGIMRVTYGECGQGSKDRSSLTTHERTHTGEKPYVCGECGRSFHRKSHLITHKRTHTGEKPYVCGECGRSFSQKTHLITHKRTHTGEKPYVWEKPYVCRECGRSFSDKSVLIRHQRTHTGEKPYVCRECGRSFHRKSHLITHQRTHTGEKPYVCRKCGRSFSNKSVLITHERIHTGEKPYVCRECGRSFSDKSLLIRHQRTHTGEKPYVCGECGRSFSDKSVLIRHQRTHTGEKPYVCGECGRCFSQKTHLIRHQRTHTGEKPYVCRECGRSFSHKSSLTTHERTHTGEKPYVCGECGRSFYRKSHLITHKRTHTGEKPYVCGECGQSFSQKTHLIRHQRTHTGEKPYVCGECGRSFRQKTHLIRHQRTHTGEKPYVCKECGQSFSDKSVLITHERTHTGEKPYVCGECGRSFSRKSLLITHQRAHTGEKPYVCRQCGRSFSQKSVLIRHQRTHTGEKPY</sequence>
<dbReference type="EMBL" id="CATOBB020000043">
    <property type="protein sequence ID" value="CAM9115121.1"/>
    <property type="molecule type" value="Genomic_DNA"/>
</dbReference>